<dbReference type="InterPro" id="IPR018490">
    <property type="entry name" value="cNMP-bd_dom_sf"/>
</dbReference>
<protein>
    <submittedName>
        <fullName evidence="5">Histidine kinase</fullName>
    </submittedName>
</protein>
<feature type="domain" description="CBS" evidence="4">
    <location>
        <begin position="163"/>
        <end position="221"/>
    </location>
</feature>
<dbReference type="Proteomes" id="UP001059610">
    <property type="component" value="Unassembled WGS sequence"/>
</dbReference>
<sequence length="625" mass="69996">MTDPSLFPMIQTFLAQKDPFDKLPEALLNTIAGHIEIVYLTTGEQLPPEQLIGYGLYLVRTGAVEQRHTADNSLRARLATGDIFGFSQLMRSATDGEQYQVTAIENSLLYCIPKATLISVMENSAELRAHFAHHEGNRLASAILTPTAFNDDIVYLKQVSSVLNSQMAIVAPTVTIRQTAQQMVEQHRSSALIMDGQKLLGIITDRDLTKRVVATGVALDSPVSTVMTVNPVTIEYHASVLTAVEMMMQHNVRSLPVTRDKQVVGVVTATSLVVKNSVQAIYLISRIYRQENLAGLKALTLQRQAVFESLVESAIHPRQLQQMMTLIADAFNKRLLQLAERQFGPAPCAYAWFVAGSQARHEIHLNSDQDNALILERTPQAEEISYFRQLADYVCYGLAECGYPLCPGHIMATNPRWCQSLTQWQQQYQQWIIHSDPESLLNASIFLDLRFLYGAKPLFHSLQQSITPLLKNNGRFLRILAANSLRVSPPLGMFRQFVLVKNGDNLSVFNIKKQAVNLIVELSRLYALDAGTLLPGTADRLQYSAEHQIISHATHKELLKAFDFINNVRFTHQLQSLKASQPVSNHIAPDSLTQFERNHLKDAFRIIARTQEAIMQRYGAKGVLQ</sequence>
<dbReference type="InterPro" id="IPR046342">
    <property type="entry name" value="CBS_dom_sf"/>
</dbReference>
<dbReference type="InterPro" id="IPR005105">
    <property type="entry name" value="GlnD_Uridyltrans_N"/>
</dbReference>
<evidence type="ECO:0000256" key="2">
    <source>
        <dbReference type="PROSITE-ProRule" id="PRU00703"/>
    </source>
</evidence>
<dbReference type="PROSITE" id="PS50042">
    <property type="entry name" value="CNMP_BINDING_3"/>
    <property type="match status" value="1"/>
</dbReference>
<dbReference type="Gene3D" id="2.60.120.10">
    <property type="entry name" value="Jelly Rolls"/>
    <property type="match status" value="1"/>
</dbReference>
<gene>
    <name evidence="5" type="ORF">SOASR032_29500</name>
</gene>
<proteinExistence type="predicted"/>
<evidence type="ECO:0000313" key="6">
    <source>
        <dbReference type="Proteomes" id="UP001059610"/>
    </source>
</evidence>
<dbReference type="CDD" id="cd00038">
    <property type="entry name" value="CAP_ED"/>
    <property type="match status" value="1"/>
</dbReference>
<dbReference type="PANTHER" id="PTHR48108">
    <property type="entry name" value="CBS DOMAIN-CONTAINING PROTEIN CBSX2, CHLOROPLASTIC"/>
    <property type="match status" value="1"/>
</dbReference>
<comment type="caution">
    <text evidence="5">The sequence shown here is derived from an EMBL/GenBank/DDBJ whole genome shotgun (WGS) entry which is preliminary data.</text>
</comment>
<dbReference type="SUPFAM" id="SSF51206">
    <property type="entry name" value="cAMP-binding domain-like"/>
    <property type="match status" value="1"/>
</dbReference>
<dbReference type="Gene3D" id="3.10.580.10">
    <property type="entry name" value="CBS-domain"/>
    <property type="match status" value="1"/>
</dbReference>
<feature type="domain" description="Cyclic nucleotide-binding" evidence="3">
    <location>
        <begin position="19"/>
        <end position="128"/>
    </location>
</feature>
<dbReference type="PANTHER" id="PTHR48108:SF26">
    <property type="entry name" value="CBS DOMAIN-CONTAINING PROTEIN DDB_G0289609"/>
    <property type="match status" value="1"/>
</dbReference>
<dbReference type="EMBL" id="BRLJ01000010">
    <property type="protein sequence ID" value="GKX64381.1"/>
    <property type="molecule type" value="Genomic_DNA"/>
</dbReference>
<keyword evidence="5" id="KW-0418">Kinase</keyword>
<keyword evidence="2" id="KW-0129">CBS domain</keyword>
<evidence type="ECO:0000259" key="3">
    <source>
        <dbReference type="PROSITE" id="PS50042"/>
    </source>
</evidence>
<keyword evidence="1" id="KW-0677">Repeat</keyword>
<dbReference type="RefSeq" id="WP_074823895.1">
    <property type="nucleotide sequence ID" value="NZ_BRLJ01000010.1"/>
</dbReference>
<dbReference type="SMART" id="SM00116">
    <property type="entry name" value="CBS"/>
    <property type="match status" value="2"/>
</dbReference>
<dbReference type="InterPro" id="IPR018821">
    <property type="entry name" value="DUF294_put_nucleoTrafse_sb-bd"/>
</dbReference>
<dbReference type="InterPro" id="IPR014710">
    <property type="entry name" value="RmlC-like_jellyroll"/>
</dbReference>
<feature type="domain" description="CBS" evidence="4">
    <location>
        <begin position="227"/>
        <end position="283"/>
    </location>
</feature>
<dbReference type="CDD" id="cd05401">
    <property type="entry name" value="NT_GlnE_GlnD_like"/>
    <property type="match status" value="1"/>
</dbReference>
<dbReference type="Pfam" id="PF00571">
    <property type="entry name" value="CBS"/>
    <property type="match status" value="2"/>
</dbReference>
<dbReference type="SUPFAM" id="SSF54631">
    <property type="entry name" value="CBS-domain pair"/>
    <property type="match status" value="1"/>
</dbReference>
<evidence type="ECO:0000256" key="1">
    <source>
        <dbReference type="ARBA" id="ARBA00022737"/>
    </source>
</evidence>
<evidence type="ECO:0000313" key="5">
    <source>
        <dbReference type="EMBL" id="GKX64381.1"/>
    </source>
</evidence>
<dbReference type="InterPro" id="IPR000595">
    <property type="entry name" value="cNMP-bd_dom"/>
</dbReference>
<evidence type="ECO:0000259" key="4">
    <source>
        <dbReference type="PROSITE" id="PS51371"/>
    </source>
</evidence>
<reference evidence="5" key="1">
    <citation type="submission" date="2022-06" db="EMBL/GenBank/DDBJ databases">
        <title>Draft genome sequences of Pragia fontium str. JCM24417.</title>
        <authorList>
            <person name="Wakabayashi Y."/>
            <person name="Kojima K."/>
        </authorList>
    </citation>
    <scope>NUCLEOTIDE SEQUENCE</scope>
    <source>
        <strain evidence="5">JCM 24417</strain>
    </source>
</reference>
<dbReference type="InterPro" id="IPR000644">
    <property type="entry name" value="CBS_dom"/>
</dbReference>
<name>A0ABQ5LL74_9GAMM</name>
<dbReference type="CDD" id="cd04587">
    <property type="entry name" value="CBS_pair_CAP-ED_NT_Pol-beta-like_DUF294_assoc"/>
    <property type="match status" value="1"/>
</dbReference>
<accession>A0ABQ5LL74</accession>
<keyword evidence="5" id="KW-0808">Transferase</keyword>
<dbReference type="Pfam" id="PF03445">
    <property type="entry name" value="DUF294"/>
    <property type="match status" value="1"/>
</dbReference>
<dbReference type="InterPro" id="IPR051462">
    <property type="entry name" value="CBS_domain-containing"/>
</dbReference>
<organism evidence="5 6">
    <name type="scientific">Pragia fontium</name>
    <dbReference type="NCBI Taxonomy" id="82985"/>
    <lineage>
        <taxon>Bacteria</taxon>
        <taxon>Pseudomonadati</taxon>
        <taxon>Pseudomonadota</taxon>
        <taxon>Gammaproteobacteria</taxon>
        <taxon>Enterobacterales</taxon>
        <taxon>Budviciaceae</taxon>
        <taxon>Pragia</taxon>
    </lineage>
</organism>
<keyword evidence="6" id="KW-1185">Reference proteome</keyword>
<dbReference type="PROSITE" id="PS51371">
    <property type="entry name" value="CBS"/>
    <property type="match status" value="2"/>
</dbReference>
<dbReference type="GO" id="GO:0016301">
    <property type="term" value="F:kinase activity"/>
    <property type="evidence" value="ECO:0007669"/>
    <property type="project" value="UniProtKB-KW"/>
</dbReference>
<dbReference type="Pfam" id="PF10335">
    <property type="entry name" value="DUF294_C"/>
    <property type="match status" value="1"/>
</dbReference>